<dbReference type="GO" id="GO:0032968">
    <property type="term" value="P:positive regulation of transcription elongation by RNA polymerase II"/>
    <property type="evidence" value="ECO:0007669"/>
    <property type="project" value="TreeGrafter"/>
</dbReference>
<dbReference type="EMBL" id="CAEY01001877">
    <property type="status" value="NOT_ANNOTATED_CDS"/>
    <property type="molecule type" value="Genomic_DNA"/>
</dbReference>
<proteinExistence type="inferred from homology"/>
<keyword evidence="5" id="KW-0539">Nucleus</keyword>
<protein>
    <recommendedName>
        <fullName evidence="9">OCEL domain-containing protein</fullName>
    </recommendedName>
</protein>
<dbReference type="Pfam" id="PF10390">
    <property type="entry name" value="ELL"/>
    <property type="match status" value="1"/>
</dbReference>
<dbReference type="Pfam" id="PF07303">
    <property type="entry name" value="Occludin_ELL"/>
    <property type="match status" value="1"/>
</dbReference>
<evidence type="ECO:0000313" key="10">
    <source>
        <dbReference type="EnsemblMetazoa" id="tetur07g01680.1"/>
    </source>
</evidence>
<reference evidence="10" key="2">
    <citation type="submission" date="2015-06" db="UniProtKB">
        <authorList>
            <consortium name="EnsemblMetazoa"/>
        </authorList>
    </citation>
    <scope>IDENTIFICATION</scope>
</reference>
<keyword evidence="3" id="KW-0805">Transcription regulation</keyword>
<evidence type="ECO:0000256" key="8">
    <source>
        <dbReference type="SAM" id="MobiDB-lite"/>
    </source>
</evidence>
<evidence type="ECO:0000256" key="6">
    <source>
        <dbReference type="PROSITE-ProRule" id="PRU01324"/>
    </source>
</evidence>
<feature type="domain" description="OCEL" evidence="9">
    <location>
        <begin position="767"/>
        <end position="876"/>
    </location>
</feature>
<evidence type="ECO:0000256" key="1">
    <source>
        <dbReference type="ARBA" id="ARBA00004123"/>
    </source>
</evidence>
<feature type="compositionally biased region" description="Low complexity" evidence="8">
    <location>
        <begin position="504"/>
        <end position="518"/>
    </location>
</feature>
<name>T1K8K7_TETUR</name>
<keyword evidence="4" id="KW-0804">Transcription</keyword>
<evidence type="ECO:0000256" key="7">
    <source>
        <dbReference type="SAM" id="Coils"/>
    </source>
</evidence>
<feature type="compositionally biased region" description="Low complexity" evidence="8">
    <location>
        <begin position="65"/>
        <end position="79"/>
    </location>
</feature>
<feature type="region of interest" description="Disordered" evidence="8">
    <location>
        <begin position="62"/>
        <end position="82"/>
    </location>
</feature>
<feature type="compositionally biased region" description="Polar residues" evidence="8">
    <location>
        <begin position="538"/>
        <end position="608"/>
    </location>
</feature>
<evidence type="ECO:0000256" key="2">
    <source>
        <dbReference type="ARBA" id="ARBA00009171"/>
    </source>
</evidence>
<feature type="compositionally biased region" description="Polar residues" evidence="8">
    <location>
        <begin position="461"/>
        <end position="490"/>
    </location>
</feature>
<feature type="compositionally biased region" description="Polar residues" evidence="8">
    <location>
        <begin position="721"/>
        <end position="750"/>
    </location>
</feature>
<evidence type="ECO:0000256" key="4">
    <source>
        <dbReference type="ARBA" id="ARBA00023163"/>
    </source>
</evidence>
<feature type="region of interest" description="Disordered" evidence="8">
    <location>
        <begin position="408"/>
        <end position="752"/>
    </location>
</feature>
<dbReference type="PANTHER" id="PTHR23288">
    <property type="entry name" value="OCCLUDIN AND RNA POLYMERASE II ELONGATION FACTOR ELL"/>
    <property type="match status" value="1"/>
</dbReference>
<feature type="compositionally biased region" description="Low complexity" evidence="8">
    <location>
        <begin position="663"/>
        <end position="675"/>
    </location>
</feature>
<dbReference type="InterPro" id="IPR042065">
    <property type="entry name" value="E3_ELL-like"/>
</dbReference>
<feature type="region of interest" description="Disordered" evidence="8">
    <location>
        <begin position="175"/>
        <end position="315"/>
    </location>
</feature>
<dbReference type="Proteomes" id="UP000015104">
    <property type="component" value="Unassembled WGS sequence"/>
</dbReference>
<feature type="compositionally biased region" description="Low complexity" evidence="8">
    <location>
        <begin position="299"/>
        <end position="314"/>
    </location>
</feature>
<reference evidence="11" key="1">
    <citation type="submission" date="2011-08" db="EMBL/GenBank/DDBJ databases">
        <authorList>
            <person name="Rombauts S."/>
        </authorList>
    </citation>
    <scope>NUCLEOTIDE SEQUENCE</scope>
    <source>
        <strain evidence="11">London</strain>
    </source>
</reference>
<feature type="compositionally biased region" description="Low complexity" evidence="8">
    <location>
        <begin position="211"/>
        <end position="286"/>
    </location>
</feature>
<feature type="compositionally biased region" description="Low complexity" evidence="8">
    <location>
        <begin position="686"/>
        <end position="711"/>
    </location>
</feature>
<dbReference type="AlphaFoldDB" id="T1K8K7"/>
<dbReference type="SUPFAM" id="SSF46785">
    <property type="entry name" value="Winged helix' DNA-binding domain"/>
    <property type="match status" value="1"/>
</dbReference>
<dbReference type="GO" id="GO:0008023">
    <property type="term" value="C:transcription elongation factor complex"/>
    <property type="evidence" value="ECO:0007669"/>
    <property type="project" value="InterPro"/>
</dbReference>
<sequence>MAKPGDTGHYKYYSNGDSNKTFILVKLTDSALNAIENHLSSNSTALPSISFKSDSSSGVLSFPVSKSNSHSEGNENSAESGERRFSFNLSNVEAGGPQGSFECLRQPDSRTLESLGSIQYKMQIHASEDSYERTKERMAETQNESKKYCTKVIKGIGSTVGRRSKVKKISGFSQSIVNGSRDSGTRDSGGGGGSHLHHSSALSSHTHHKSSSPTVKVASSSSSSGNGLTSITTSTSSSLSTTSSSMSSNSMANHLSSSSANSVGMPTSSSSTSQPSSTSGSNSSVNREAIKGTNSSLPNNCINANNSRNANGGSKVTLASNPELMKRSLRERVIHLLALRPYKKPELLARLNKEGIKEKDKKNLSQVFNTISKLKENAYNLAAHAWHEVQVDDWPFYTPEQREIVRKRNPLTVQQRSSTGKYGLSPLTCLQDSSPPTSSVSTSSSSNNNNSNNNNINNSSLTMTTKRSADTGSSNKRQRLNANNQSSSKRGLSPNVALNHKDNSTMNNSNTNSYNNKTDLPDIMSEWSMKPRSPEPNYYSNSASNVDDSINNNENSIVPMSKSWNNENGGSDENRSSHNNSDYYVNGRSTVNNLSEYDQYDNSLGNGHSSHDAHRLTNGYSNANSSEGNHTSNGHHYSNRYSNNHHHGNSNGASKNDYNGDLNSGSGNQNPGNGVNRKRLKNGFINNNNNNVNNNHNNNNHNSSSNNNNNNHHSHNGVANLLNSGSMVNGSTCSTPNSSPDSGTGSNDGNLSTISSKSLSSINGELPDYAIKYVEIINDDQHKRYKEDFNREYKEYRRLHQTIDVVAQKFSAYEVKLKSLPEGSEEWNRTLEEVFREYDTIKKDYKFMESKRRAAYLHEKLTHIKKLIQEYKSSKGHRSTHYSTISHHHHNQQSNHH</sequence>
<feature type="coiled-coil region" evidence="7">
    <location>
        <begin position="124"/>
        <end position="151"/>
    </location>
</feature>
<dbReference type="Gene3D" id="6.10.140.340">
    <property type="match status" value="1"/>
</dbReference>
<dbReference type="PROSITE" id="PS51980">
    <property type="entry name" value="OCEL"/>
    <property type="match status" value="1"/>
</dbReference>
<evidence type="ECO:0000256" key="3">
    <source>
        <dbReference type="ARBA" id="ARBA00023015"/>
    </source>
</evidence>
<dbReference type="PANTHER" id="PTHR23288:SF17">
    <property type="entry name" value="RNA POLYMERASE II ELONGATION FACTOR ELL"/>
    <property type="match status" value="1"/>
</dbReference>
<feature type="compositionally biased region" description="Basic residues" evidence="8">
    <location>
        <begin position="874"/>
        <end position="897"/>
    </location>
</feature>
<dbReference type="Gene3D" id="1.10.10.2670">
    <property type="entry name" value="E3 ubiquitin-protein ligase"/>
    <property type="match status" value="1"/>
</dbReference>
<evidence type="ECO:0000256" key="5">
    <source>
        <dbReference type="ARBA" id="ARBA00023242"/>
    </source>
</evidence>
<dbReference type="InterPro" id="IPR010844">
    <property type="entry name" value="Occludin_ELL"/>
</dbReference>
<dbReference type="STRING" id="32264.T1K8K7"/>
<accession>T1K8K7</accession>
<feature type="compositionally biased region" description="Polar residues" evidence="8">
    <location>
        <begin position="618"/>
        <end position="631"/>
    </location>
</feature>
<dbReference type="GO" id="GO:0006368">
    <property type="term" value="P:transcription elongation by RNA polymerase II"/>
    <property type="evidence" value="ECO:0007669"/>
    <property type="project" value="InterPro"/>
</dbReference>
<dbReference type="GO" id="GO:0000987">
    <property type="term" value="F:cis-regulatory region sequence-specific DNA binding"/>
    <property type="evidence" value="ECO:0007669"/>
    <property type="project" value="TreeGrafter"/>
</dbReference>
<dbReference type="EnsemblMetazoa" id="tetur07g01680.1">
    <property type="protein sequence ID" value="tetur07g01680.1"/>
    <property type="gene ID" value="tetur07g01680"/>
</dbReference>
<dbReference type="InterPro" id="IPR031176">
    <property type="entry name" value="ELL/occludin"/>
</dbReference>
<dbReference type="InterPro" id="IPR036390">
    <property type="entry name" value="WH_DNA-bd_sf"/>
</dbReference>
<evidence type="ECO:0000313" key="11">
    <source>
        <dbReference type="Proteomes" id="UP000015104"/>
    </source>
</evidence>
<feature type="compositionally biased region" description="Polar residues" evidence="8">
    <location>
        <begin position="411"/>
        <end position="420"/>
    </location>
</feature>
<keyword evidence="11" id="KW-1185">Reference proteome</keyword>
<feature type="compositionally biased region" description="Low complexity" evidence="8">
    <location>
        <begin position="632"/>
        <end position="642"/>
    </location>
</feature>
<comment type="subcellular location">
    <subcellularLocation>
        <location evidence="1">Nucleus</location>
    </subcellularLocation>
</comment>
<evidence type="ECO:0000259" key="9">
    <source>
        <dbReference type="PROSITE" id="PS51980"/>
    </source>
</evidence>
<feature type="compositionally biased region" description="Low complexity" evidence="8">
    <location>
        <begin position="433"/>
        <end position="460"/>
    </location>
</feature>
<keyword evidence="7" id="KW-0175">Coiled coil</keyword>
<feature type="region of interest" description="Disordered" evidence="8">
    <location>
        <begin position="873"/>
        <end position="897"/>
    </location>
</feature>
<organism evidence="10 11">
    <name type="scientific">Tetranychus urticae</name>
    <name type="common">Two-spotted spider mite</name>
    <dbReference type="NCBI Taxonomy" id="32264"/>
    <lineage>
        <taxon>Eukaryota</taxon>
        <taxon>Metazoa</taxon>
        <taxon>Ecdysozoa</taxon>
        <taxon>Arthropoda</taxon>
        <taxon>Chelicerata</taxon>
        <taxon>Arachnida</taxon>
        <taxon>Acari</taxon>
        <taxon>Acariformes</taxon>
        <taxon>Trombidiformes</taxon>
        <taxon>Prostigmata</taxon>
        <taxon>Eleutherengona</taxon>
        <taxon>Raphignathae</taxon>
        <taxon>Tetranychoidea</taxon>
        <taxon>Tetranychidae</taxon>
        <taxon>Tetranychus</taxon>
    </lineage>
</organism>
<dbReference type="InterPro" id="IPR019464">
    <property type="entry name" value="ELL_N"/>
</dbReference>
<dbReference type="GO" id="GO:0042795">
    <property type="term" value="P:snRNA transcription by RNA polymerase II"/>
    <property type="evidence" value="ECO:0007669"/>
    <property type="project" value="TreeGrafter"/>
</dbReference>
<dbReference type="SUPFAM" id="SSF144292">
    <property type="entry name" value="occludin/ELL-like"/>
    <property type="match status" value="1"/>
</dbReference>
<comment type="similarity">
    <text evidence="2 6">Belongs to the ELL/occludin family.</text>
</comment>
<dbReference type="HOGENOM" id="CLU_021268_0_0_1"/>
<dbReference type="eggNOG" id="KOG4796">
    <property type="taxonomic scope" value="Eukaryota"/>
</dbReference>